<keyword evidence="2" id="KW-0812">Transmembrane</keyword>
<evidence type="ECO:0000256" key="2">
    <source>
        <dbReference type="SAM" id="Phobius"/>
    </source>
</evidence>
<name>A0ABM1N1U5_NICVS</name>
<gene>
    <name evidence="4" type="primary">LOC108565718</name>
</gene>
<evidence type="ECO:0000313" key="3">
    <source>
        <dbReference type="Proteomes" id="UP000695000"/>
    </source>
</evidence>
<dbReference type="Proteomes" id="UP000695000">
    <property type="component" value="Unplaced"/>
</dbReference>
<dbReference type="GeneID" id="108565718"/>
<sequence length="483" mass="54603">MATIPSTPNFDVFLATWRFRRLANQSVFQFFPSILATVDINLAQFQYLADHLTSIECRKLVASLHFDSFELPGALDKAERSVSKDVRCLESLLHWNSEAGGGRSETHELVARRLRQLDRDDLGEWLTKTSYEAIGHDFDRESKEAFKPYQPIVLPELKLNGTTAGIRRNATGSGGTTLAIDRFAHRRIAKQDFVPTIATDIATDPTEWTIFDTISWTLVVMMFLFIIGVMVYLTITSPCCKHHGWNNLFSKNQRYKRYECLQCEEDDYYDRTTRRSTDTRSTPVCPRTGGTCPMHSRPKRSQQQSYGRRQSSQNDPTNNYANQISPYHQQICPPCKKKSTQTDNKPFNQLSSYQQIPPCPPCQHHAKRQNTESRSSDDGAAITPMPVEMSESSDTEYEEACCPNICPAMQLMGCDMPNKHIPLPPPGIKPENNNNSTLNNNNVDKKCTPCPIVRSPKSDAYSAAMRTIDIHQKIAIPMGPVPS</sequence>
<accession>A0ABM1N1U5</accession>
<feature type="region of interest" description="Disordered" evidence="1">
    <location>
        <begin position="271"/>
        <end position="323"/>
    </location>
</feature>
<evidence type="ECO:0000313" key="4">
    <source>
        <dbReference type="RefSeq" id="XP_017780795.1"/>
    </source>
</evidence>
<feature type="region of interest" description="Disordered" evidence="1">
    <location>
        <begin position="358"/>
        <end position="390"/>
    </location>
</feature>
<proteinExistence type="predicted"/>
<feature type="compositionally biased region" description="Low complexity" evidence="1">
    <location>
        <begin position="301"/>
        <end position="313"/>
    </location>
</feature>
<keyword evidence="2" id="KW-0472">Membrane</keyword>
<protein>
    <submittedName>
        <fullName evidence="4">Uncharacterized protein LOC108565718</fullName>
    </submittedName>
</protein>
<feature type="transmembrane region" description="Helical" evidence="2">
    <location>
        <begin position="214"/>
        <end position="235"/>
    </location>
</feature>
<keyword evidence="3" id="KW-1185">Reference proteome</keyword>
<organism evidence="3 4">
    <name type="scientific">Nicrophorus vespilloides</name>
    <name type="common">Boreal carrion beetle</name>
    <dbReference type="NCBI Taxonomy" id="110193"/>
    <lineage>
        <taxon>Eukaryota</taxon>
        <taxon>Metazoa</taxon>
        <taxon>Ecdysozoa</taxon>
        <taxon>Arthropoda</taxon>
        <taxon>Hexapoda</taxon>
        <taxon>Insecta</taxon>
        <taxon>Pterygota</taxon>
        <taxon>Neoptera</taxon>
        <taxon>Endopterygota</taxon>
        <taxon>Coleoptera</taxon>
        <taxon>Polyphaga</taxon>
        <taxon>Staphyliniformia</taxon>
        <taxon>Silphidae</taxon>
        <taxon>Nicrophorinae</taxon>
        <taxon>Nicrophorus</taxon>
    </lineage>
</organism>
<reference evidence="4" key="1">
    <citation type="submission" date="2025-08" db="UniProtKB">
        <authorList>
            <consortium name="RefSeq"/>
        </authorList>
    </citation>
    <scope>IDENTIFICATION</scope>
    <source>
        <tissue evidence="4">Whole Larva</tissue>
    </source>
</reference>
<feature type="compositionally biased region" description="Polar residues" evidence="1">
    <location>
        <begin position="314"/>
        <end position="323"/>
    </location>
</feature>
<keyword evidence="2" id="KW-1133">Transmembrane helix</keyword>
<dbReference type="RefSeq" id="XP_017780795.1">
    <property type="nucleotide sequence ID" value="XM_017925306.1"/>
</dbReference>
<evidence type="ECO:0000256" key="1">
    <source>
        <dbReference type="SAM" id="MobiDB-lite"/>
    </source>
</evidence>